<protein>
    <submittedName>
        <fullName evidence="2">Thioredoxin family protein</fullName>
    </submittedName>
</protein>
<dbReference type="RefSeq" id="WP_262435964.1">
    <property type="nucleotide sequence ID" value="NZ_JACRTF010000001.1"/>
</dbReference>
<proteinExistence type="predicted"/>
<evidence type="ECO:0000313" key="3">
    <source>
        <dbReference type="Proteomes" id="UP000651085"/>
    </source>
</evidence>
<dbReference type="InterPro" id="IPR036249">
    <property type="entry name" value="Thioredoxin-like_sf"/>
</dbReference>
<dbReference type="SUPFAM" id="SSF52833">
    <property type="entry name" value="Thioredoxin-like"/>
    <property type="match status" value="1"/>
</dbReference>
<gene>
    <name evidence="2" type="ORF">H8744_16830</name>
</gene>
<dbReference type="CDD" id="cd02947">
    <property type="entry name" value="TRX_family"/>
    <property type="match status" value="1"/>
</dbReference>
<feature type="domain" description="Thioredoxin" evidence="1">
    <location>
        <begin position="13"/>
        <end position="95"/>
    </location>
</feature>
<dbReference type="Gene3D" id="3.40.30.10">
    <property type="entry name" value="Glutaredoxin"/>
    <property type="match status" value="1"/>
</dbReference>
<dbReference type="Pfam" id="PF00085">
    <property type="entry name" value="Thioredoxin"/>
    <property type="match status" value="1"/>
</dbReference>
<keyword evidence="3" id="KW-1185">Reference proteome</keyword>
<dbReference type="EMBL" id="JACRTF010000001">
    <property type="protein sequence ID" value="MBC8594877.1"/>
    <property type="molecule type" value="Genomic_DNA"/>
</dbReference>
<organism evidence="2 3">
    <name type="scientific">Jilunia laotingensis</name>
    <dbReference type="NCBI Taxonomy" id="2763675"/>
    <lineage>
        <taxon>Bacteria</taxon>
        <taxon>Pseudomonadati</taxon>
        <taxon>Bacteroidota</taxon>
        <taxon>Bacteroidia</taxon>
        <taxon>Bacteroidales</taxon>
        <taxon>Bacteroidaceae</taxon>
        <taxon>Jilunia</taxon>
    </lineage>
</organism>
<reference evidence="2" key="1">
    <citation type="submission" date="2020-08" db="EMBL/GenBank/DDBJ databases">
        <title>Genome public.</title>
        <authorList>
            <person name="Liu C."/>
            <person name="Sun Q."/>
        </authorList>
    </citation>
    <scope>NUCLEOTIDE SEQUENCE</scope>
    <source>
        <strain evidence="2">N12</strain>
    </source>
</reference>
<evidence type="ECO:0000259" key="1">
    <source>
        <dbReference type="Pfam" id="PF00085"/>
    </source>
</evidence>
<evidence type="ECO:0000313" key="2">
    <source>
        <dbReference type="EMBL" id="MBC8594877.1"/>
    </source>
</evidence>
<accession>A0A926FA36</accession>
<sequence>MDVAKQLQAAEATGQLVLILFYADWSPHYEWLEPVIRTYEKRVVELVKVNIEGDKAVADSFNIDTAPAFVLLHGKRELWRQVGELTVEEFKQVLEDFQ</sequence>
<dbReference type="InterPro" id="IPR013766">
    <property type="entry name" value="Thioredoxin_domain"/>
</dbReference>
<name>A0A926FA36_9BACT</name>
<dbReference type="Proteomes" id="UP000651085">
    <property type="component" value="Unassembled WGS sequence"/>
</dbReference>
<dbReference type="AlphaFoldDB" id="A0A926FA36"/>
<comment type="caution">
    <text evidence="2">The sequence shown here is derived from an EMBL/GenBank/DDBJ whole genome shotgun (WGS) entry which is preliminary data.</text>
</comment>